<gene>
    <name evidence="1" type="ORF">EJ357_02555</name>
</gene>
<protein>
    <recommendedName>
        <fullName evidence="3">DUF1877 family protein</fullName>
    </recommendedName>
</protein>
<dbReference type="EMBL" id="CP034539">
    <property type="protein sequence ID" value="AZQ32459.1"/>
    <property type="molecule type" value="Genomic_DNA"/>
</dbReference>
<dbReference type="AlphaFoldDB" id="A0A3S9LZW6"/>
<keyword evidence="2" id="KW-1185">Reference proteome</keyword>
<evidence type="ECO:0008006" key="3">
    <source>
        <dbReference type="Google" id="ProtNLM"/>
    </source>
</evidence>
<dbReference type="OrthoDB" id="4528334at2"/>
<evidence type="ECO:0000313" key="1">
    <source>
        <dbReference type="EMBL" id="AZQ32459.1"/>
    </source>
</evidence>
<proteinExistence type="predicted"/>
<dbReference type="KEGG" id="scya:EJ357_02555"/>
<reference evidence="1 2" key="1">
    <citation type="journal article" date="2019" name="Int. J. Syst. Evol. Microbiol.">
        <title>Streptomyces cyaneochromogenes sp. nov., a blue pigment-producing actinomycete from manganese-contaminated soil.</title>
        <authorList>
            <person name="Tang X."/>
            <person name="Zhao J."/>
            <person name="Li K."/>
            <person name="Chen Z."/>
            <person name="Sun Y."/>
            <person name="Gao J."/>
        </authorList>
    </citation>
    <scope>NUCLEOTIDE SEQUENCE [LARGE SCALE GENOMIC DNA]</scope>
    <source>
        <strain evidence="1 2">MK-45</strain>
    </source>
</reference>
<dbReference type="Proteomes" id="UP000280298">
    <property type="component" value="Chromosome"/>
</dbReference>
<accession>A0A3S9LZW6</accession>
<organism evidence="1 2">
    <name type="scientific">Streptomyces cyaneochromogenes</name>
    <dbReference type="NCBI Taxonomy" id="2496836"/>
    <lineage>
        <taxon>Bacteria</taxon>
        <taxon>Bacillati</taxon>
        <taxon>Actinomycetota</taxon>
        <taxon>Actinomycetes</taxon>
        <taxon>Kitasatosporales</taxon>
        <taxon>Streptomycetaceae</taxon>
        <taxon>Streptomyces</taxon>
    </lineage>
</organism>
<name>A0A3S9LZW6_9ACTN</name>
<evidence type="ECO:0000313" key="2">
    <source>
        <dbReference type="Proteomes" id="UP000280298"/>
    </source>
</evidence>
<dbReference type="RefSeq" id="WP_126388170.1">
    <property type="nucleotide sequence ID" value="NZ_CP034539.1"/>
</dbReference>
<sequence length="201" mass="22210">MGLDITVVAVDWERLESTPVSERLALLEEAAFPDVDLDWDAPPEAGWVWPEVAGPHWCGRYAFRCTSGSYKPHFWAGEAWEDVRDFAAPALRESLDGFLRGLFWHDDPAPPPLDGLLHGDPGPRRPGLLVACPPKAVAELGARWATAEPLLDGLREVYAVHAARPGGWIEDFDAFAVLLREWAAVVGEAERRGWGLLGLPW</sequence>